<keyword evidence="7 13" id="KW-0812">Transmembrane</keyword>
<evidence type="ECO:0000256" key="10">
    <source>
        <dbReference type="ARBA" id="ARBA00023065"/>
    </source>
</evidence>
<evidence type="ECO:0000256" key="1">
    <source>
        <dbReference type="ARBA" id="ARBA00004429"/>
    </source>
</evidence>
<evidence type="ECO:0000256" key="4">
    <source>
        <dbReference type="ARBA" id="ARBA00022475"/>
    </source>
</evidence>
<evidence type="ECO:0000256" key="11">
    <source>
        <dbReference type="ARBA" id="ARBA00023136"/>
    </source>
</evidence>
<comment type="caution">
    <text evidence="14">The sequence shown here is derived from an EMBL/GenBank/DDBJ whole genome shotgun (WGS) entry which is preliminary data.</text>
</comment>
<feature type="transmembrane region" description="Helical" evidence="13">
    <location>
        <begin position="40"/>
        <end position="59"/>
    </location>
</feature>
<evidence type="ECO:0000256" key="13">
    <source>
        <dbReference type="SAM" id="Phobius"/>
    </source>
</evidence>
<keyword evidence="9 13" id="KW-1133">Transmembrane helix</keyword>
<feature type="transmembrane region" description="Helical" evidence="13">
    <location>
        <begin position="303"/>
        <end position="325"/>
    </location>
</feature>
<proteinExistence type="inferred from homology"/>
<keyword evidence="15" id="KW-1185">Reference proteome</keyword>
<evidence type="ECO:0000256" key="9">
    <source>
        <dbReference type="ARBA" id="ARBA00022989"/>
    </source>
</evidence>
<feature type="transmembrane region" description="Helical" evidence="13">
    <location>
        <begin position="71"/>
        <end position="92"/>
    </location>
</feature>
<comment type="subcellular location">
    <subcellularLocation>
        <location evidence="1 12">Cell inner membrane</location>
        <topology evidence="1 12">Multi-pass membrane protein</topology>
    </subcellularLocation>
</comment>
<name>A0ABP9MX55_9GAMM</name>
<dbReference type="Proteomes" id="UP001500631">
    <property type="component" value="Unassembled WGS sequence"/>
</dbReference>
<feature type="transmembrane region" description="Helical" evidence="13">
    <location>
        <begin position="184"/>
        <end position="205"/>
    </location>
</feature>
<gene>
    <name evidence="14" type="ORF">GCM10023338_22430</name>
</gene>
<protein>
    <recommendedName>
        <fullName evidence="12">Trk system potassium uptake protein</fullName>
    </recommendedName>
</protein>
<dbReference type="EMBL" id="BAABKE010000009">
    <property type="protein sequence ID" value="GAA5103633.1"/>
    <property type="molecule type" value="Genomic_DNA"/>
</dbReference>
<keyword evidence="10 12" id="KW-0406">Ion transport</keyword>
<dbReference type="PIRSF" id="PIRSF006247">
    <property type="entry name" value="TrkH"/>
    <property type="match status" value="1"/>
</dbReference>
<keyword evidence="6 12" id="KW-0633">Potassium transport</keyword>
<dbReference type="Pfam" id="PF02386">
    <property type="entry name" value="TrkH"/>
    <property type="match status" value="1"/>
</dbReference>
<evidence type="ECO:0000313" key="14">
    <source>
        <dbReference type="EMBL" id="GAA5103633.1"/>
    </source>
</evidence>
<sequence>MDKQLAIIFKIMGMLMMAFSFTFLIPVGISLIYSDGQTQYFISAFLITLVLGALWWFPFRKVDYELKTRHGFIIVALFWSVLSLIGALPLAMSKELDISFIHAFFEATSGFTTTGATVLNHLETLPKSILWYRTQLHFFGGMGIIILAVAIMPLLGMGGMALFKAEVPGPMKEEKLTPRIAQTARNLWFVYISLMLACITSYYFAGMDLFDAITHGFSTVATAGFANYDDSIGYFQSEVINWIAIFFMFMGGINFTLHFLVFREKSVKRYFQNFELRTFFFVSVGASIIVALTLHYFSVFNGWYDAIVNAFFTVIAMITTTGFLINPFSDWPTFLPLLLIFLSFMGACAGSTTGGMKMIRIILVCKQAYSEVKHLIHPRAELPVRVDGKVIPLSILASVWAFIVLYCLSTVVLTLVMIACGLSPLDAFSAVAGCLNITGPALGSIANNYSSISDMGLSVLSFTMLLGRLEIFTIFVLLTPSFWRS</sequence>
<evidence type="ECO:0000256" key="3">
    <source>
        <dbReference type="ARBA" id="ARBA00022448"/>
    </source>
</evidence>
<comment type="similarity">
    <text evidence="2 12">Belongs to the TrkH potassium transport family.</text>
</comment>
<feature type="transmembrane region" description="Helical" evidence="13">
    <location>
        <begin position="274"/>
        <end position="297"/>
    </location>
</feature>
<accession>A0ABP9MX55</accession>
<dbReference type="RefSeq" id="WP_245831357.1">
    <property type="nucleotide sequence ID" value="NZ_BAABKE010000009.1"/>
</dbReference>
<reference evidence="15" key="1">
    <citation type="journal article" date="2019" name="Int. J. Syst. Evol. Microbiol.">
        <title>The Global Catalogue of Microorganisms (GCM) 10K type strain sequencing project: providing services to taxonomists for standard genome sequencing and annotation.</title>
        <authorList>
            <consortium name="The Broad Institute Genomics Platform"/>
            <consortium name="The Broad Institute Genome Sequencing Center for Infectious Disease"/>
            <person name="Wu L."/>
            <person name="Ma J."/>
        </authorList>
    </citation>
    <scope>NUCLEOTIDE SEQUENCE [LARGE SCALE GENOMIC DNA]</scope>
    <source>
        <strain evidence="15">JCM 18424</strain>
    </source>
</reference>
<evidence type="ECO:0000256" key="2">
    <source>
        <dbReference type="ARBA" id="ARBA00009137"/>
    </source>
</evidence>
<dbReference type="PANTHER" id="PTHR32024:SF2">
    <property type="entry name" value="TRK SYSTEM POTASSIUM UPTAKE PROTEIN TRKG-RELATED"/>
    <property type="match status" value="1"/>
</dbReference>
<keyword evidence="5 12" id="KW-0997">Cell inner membrane</keyword>
<feature type="transmembrane region" description="Helical" evidence="13">
    <location>
        <begin position="239"/>
        <end position="262"/>
    </location>
</feature>
<evidence type="ECO:0000313" key="15">
    <source>
        <dbReference type="Proteomes" id="UP001500631"/>
    </source>
</evidence>
<organism evidence="14 15">
    <name type="scientific">Wohlfahrtiimonas larvae</name>
    <dbReference type="NCBI Taxonomy" id="1157986"/>
    <lineage>
        <taxon>Bacteria</taxon>
        <taxon>Pseudomonadati</taxon>
        <taxon>Pseudomonadota</taxon>
        <taxon>Gammaproteobacteria</taxon>
        <taxon>Cardiobacteriales</taxon>
        <taxon>Ignatzschineriaceae</taxon>
        <taxon>Wohlfahrtiimonas</taxon>
    </lineage>
</organism>
<keyword evidence="8 12" id="KW-0630">Potassium</keyword>
<feature type="transmembrane region" description="Helical" evidence="13">
    <location>
        <begin position="138"/>
        <end position="163"/>
    </location>
</feature>
<dbReference type="NCBIfam" id="TIGR00933">
    <property type="entry name" value="2a38"/>
    <property type="match status" value="1"/>
</dbReference>
<feature type="transmembrane region" description="Helical" evidence="13">
    <location>
        <begin position="395"/>
        <end position="420"/>
    </location>
</feature>
<keyword evidence="3 12" id="KW-0813">Transport</keyword>
<comment type="function">
    <text evidence="12">Low-affinity potassium transport system. Interacts with Trk system potassium uptake protein TrkA.</text>
</comment>
<dbReference type="PANTHER" id="PTHR32024">
    <property type="entry name" value="TRK SYSTEM POTASSIUM UPTAKE PROTEIN TRKG-RELATED"/>
    <property type="match status" value="1"/>
</dbReference>
<dbReference type="InterPro" id="IPR004772">
    <property type="entry name" value="TrkH"/>
</dbReference>
<evidence type="ECO:0000256" key="12">
    <source>
        <dbReference type="PIRNR" id="PIRNR006247"/>
    </source>
</evidence>
<feature type="transmembrane region" description="Helical" evidence="13">
    <location>
        <begin position="427"/>
        <end position="446"/>
    </location>
</feature>
<feature type="transmembrane region" description="Helical" evidence="13">
    <location>
        <begin position="12"/>
        <end position="34"/>
    </location>
</feature>
<keyword evidence="4 12" id="KW-1003">Cell membrane</keyword>
<evidence type="ECO:0000256" key="6">
    <source>
        <dbReference type="ARBA" id="ARBA00022538"/>
    </source>
</evidence>
<evidence type="ECO:0000256" key="8">
    <source>
        <dbReference type="ARBA" id="ARBA00022958"/>
    </source>
</evidence>
<keyword evidence="11 12" id="KW-0472">Membrane</keyword>
<feature type="transmembrane region" description="Helical" evidence="13">
    <location>
        <begin position="458"/>
        <end position="478"/>
    </location>
</feature>
<evidence type="ECO:0000256" key="5">
    <source>
        <dbReference type="ARBA" id="ARBA00022519"/>
    </source>
</evidence>
<evidence type="ECO:0000256" key="7">
    <source>
        <dbReference type="ARBA" id="ARBA00022692"/>
    </source>
</evidence>
<feature type="transmembrane region" description="Helical" evidence="13">
    <location>
        <begin position="337"/>
        <end position="363"/>
    </location>
</feature>
<dbReference type="InterPro" id="IPR003445">
    <property type="entry name" value="Cat_transpt"/>
</dbReference>